<organism evidence="1 2">
    <name type="scientific">Bradyrhizobium betae</name>
    <dbReference type="NCBI Taxonomy" id="244734"/>
    <lineage>
        <taxon>Bacteria</taxon>
        <taxon>Pseudomonadati</taxon>
        <taxon>Pseudomonadota</taxon>
        <taxon>Alphaproteobacteria</taxon>
        <taxon>Hyphomicrobiales</taxon>
        <taxon>Nitrobacteraceae</taxon>
        <taxon>Bradyrhizobium</taxon>
    </lineage>
</organism>
<gene>
    <name evidence="1" type="ORF">B5V03_21615</name>
</gene>
<comment type="caution">
    <text evidence="1">The sequence shown here is derived from an EMBL/GenBank/DDBJ whole genome shotgun (WGS) entry which is preliminary data.</text>
</comment>
<dbReference type="EMBL" id="MZXW01000024">
    <property type="protein sequence ID" value="RXT44198.1"/>
    <property type="molecule type" value="Genomic_DNA"/>
</dbReference>
<reference evidence="1 2" key="1">
    <citation type="submission" date="2017-03" db="EMBL/GenBank/DDBJ databases">
        <authorList>
            <person name="Safronova V.I."/>
            <person name="Sazanova A.L."/>
            <person name="Chirak E.R."/>
        </authorList>
    </citation>
    <scope>NUCLEOTIDE SEQUENCE [LARGE SCALE GENOMIC DNA]</scope>
    <source>
        <strain evidence="1 2">Opo-243</strain>
    </source>
</reference>
<dbReference type="RefSeq" id="WP_129272449.1">
    <property type="nucleotide sequence ID" value="NZ_MZXW01000024.1"/>
</dbReference>
<dbReference type="OrthoDB" id="8256469at2"/>
<proteinExistence type="predicted"/>
<protein>
    <submittedName>
        <fullName evidence="1">Uncharacterized protein</fullName>
    </submittedName>
</protein>
<dbReference type="Proteomes" id="UP000290819">
    <property type="component" value="Unassembled WGS sequence"/>
</dbReference>
<accession>A0A4Q1UYX0</accession>
<evidence type="ECO:0000313" key="2">
    <source>
        <dbReference type="Proteomes" id="UP000290819"/>
    </source>
</evidence>
<dbReference type="AlphaFoldDB" id="A0A4Q1UYX0"/>
<evidence type="ECO:0000313" key="1">
    <source>
        <dbReference type="EMBL" id="RXT44198.1"/>
    </source>
</evidence>
<name>A0A4Q1UYX0_9BRAD</name>
<sequence length="94" mass="10566">MKWQFVLRLRRARTFQRGGAFENVRRARPMLRKNEAGVGVAAGSANGCIGENRFIVPAHAEGENDFASRHIRNSISLTMRRARRMICASHQSGV</sequence>
<keyword evidence="2" id="KW-1185">Reference proteome</keyword>